<dbReference type="Gene3D" id="3.20.70.20">
    <property type="match status" value="1"/>
</dbReference>
<dbReference type="PROSITE" id="PS00089">
    <property type="entry name" value="RIBORED_LARGE"/>
    <property type="match status" value="1"/>
</dbReference>
<evidence type="ECO:0000259" key="3">
    <source>
        <dbReference type="PROSITE" id="PS00089"/>
    </source>
</evidence>
<dbReference type="InterPro" id="IPR000788">
    <property type="entry name" value="RNR_lg_C"/>
</dbReference>
<dbReference type="InterPro" id="IPR013346">
    <property type="entry name" value="NrdE_NrdA_C"/>
</dbReference>
<keyword evidence="2" id="KW-0215">Deoxyribonucleotide synthesis</keyword>
<protein>
    <submittedName>
        <fullName evidence="4">Unnamed protein product</fullName>
    </submittedName>
</protein>
<dbReference type="GO" id="GO:0004748">
    <property type="term" value="F:ribonucleoside-diphosphate reductase activity, thioredoxin disulfide as acceptor"/>
    <property type="evidence" value="ECO:0007669"/>
    <property type="project" value="TreeGrafter"/>
</dbReference>
<dbReference type="InterPro" id="IPR039718">
    <property type="entry name" value="Rrm1"/>
</dbReference>
<reference evidence="4" key="1">
    <citation type="submission" date="2023-04" db="EMBL/GenBank/DDBJ databases">
        <title>Ambrosiozyma monospora NBRC 1965.</title>
        <authorList>
            <person name="Ichikawa N."/>
            <person name="Sato H."/>
            <person name="Tonouchi N."/>
        </authorList>
    </citation>
    <scope>NUCLEOTIDE SEQUENCE</scope>
    <source>
        <strain evidence="4">NBRC 1965</strain>
    </source>
</reference>
<organism evidence="4 5">
    <name type="scientific">Ambrosiozyma monospora</name>
    <name type="common">Yeast</name>
    <name type="synonym">Endomycopsis monosporus</name>
    <dbReference type="NCBI Taxonomy" id="43982"/>
    <lineage>
        <taxon>Eukaryota</taxon>
        <taxon>Fungi</taxon>
        <taxon>Dikarya</taxon>
        <taxon>Ascomycota</taxon>
        <taxon>Saccharomycotina</taxon>
        <taxon>Pichiomycetes</taxon>
        <taxon>Pichiales</taxon>
        <taxon>Pichiaceae</taxon>
        <taxon>Ambrosiozyma</taxon>
    </lineage>
</organism>
<dbReference type="NCBIfam" id="TIGR02506">
    <property type="entry name" value="NrdE_NrdA"/>
    <property type="match status" value="1"/>
</dbReference>
<keyword evidence="5" id="KW-1185">Reference proteome</keyword>
<dbReference type="PANTHER" id="PTHR11573">
    <property type="entry name" value="RIBONUCLEOSIDE-DIPHOSPHATE REDUCTASE LARGE CHAIN"/>
    <property type="match status" value="1"/>
</dbReference>
<dbReference type="Proteomes" id="UP001165063">
    <property type="component" value="Unassembled WGS sequence"/>
</dbReference>
<dbReference type="PANTHER" id="PTHR11573:SF28">
    <property type="entry name" value="RIBONUCLEOSIDE-DIPHOSPHATE REDUCTASE"/>
    <property type="match status" value="1"/>
</dbReference>
<name>A0A9W6Z6N6_AMBMO</name>
<dbReference type="EMBL" id="BSXU01005289">
    <property type="protein sequence ID" value="GMG52196.1"/>
    <property type="molecule type" value="Genomic_DNA"/>
</dbReference>
<feature type="domain" description="Ribonucleotide reductase large subunit" evidence="3">
    <location>
        <begin position="244"/>
        <end position="266"/>
    </location>
</feature>
<sequence>MEKVQKAEDWCLFSEDSCPGLTDTYGDEFVKLYNKYEAEGKYVQKVSAQKLWHAILVAQTETGNPFLLYKDACNEKSNQKNLGTIKSSNLCCEIVEYSDDNETAVCNLASVALSMFVTSGSGTYDFDSLHRVTKIVVKNLNKIIDVGAYPTPEASRSNKRHRPVAVGVQGLADTFLKMGYSFGDVKSRDLNIKIFETIYHAALEVSVELAEVEGCYETYEGSPISKGILQFDMWNVKPTSLWDWESLKQRISKFGVRNSLLVALMPTASTSQILGFNECFEPITSNIYSRRVLSGEFQVVNKYLVDDLAKLGLWNEDLKNDILEQNGSIQNIDVIPSHLKLLYRTVWELSQKVVIDMAADRAPFIDQSQSMNLFIKQPTMSKLTSMHFYAWGKGLKTGIYYLRTQAASSAIKFTLDPKKKVSVKKRQADKIDGGDTAKKVKVGTTKKEGEDDEYGIYDDSQVLKVCSMDDVANCSSCSA</sequence>
<comment type="similarity">
    <text evidence="1">Belongs to the ribonucleoside diphosphate reductase large chain family.</text>
</comment>
<proteinExistence type="inferred from homology"/>
<dbReference type="OrthoDB" id="3000483at2759"/>
<gene>
    <name evidence="4" type="ORF">Amon01_000730600</name>
</gene>
<dbReference type="GO" id="GO:0005524">
    <property type="term" value="F:ATP binding"/>
    <property type="evidence" value="ECO:0007669"/>
    <property type="project" value="TreeGrafter"/>
</dbReference>
<dbReference type="GO" id="GO:0005971">
    <property type="term" value="C:ribonucleoside-diphosphate reductase complex"/>
    <property type="evidence" value="ECO:0007669"/>
    <property type="project" value="TreeGrafter"/>
</dbReference>
<evidence type="ECO:0000313" key="4">
    <source>
        <dbReference type="EMBL" id="GMG52196.1"/>
    </source>
</evidence>
<dbReference type="AlphaFoldDB" id="A0A9W6Z6N6"/>
<dbReference type="GO" id="GO:0009263">
    <property type="term" value="P:deoxyribonucleotide biosynthetic process"/>
    <property type="evidence" value="ECO:0007669"/>
    <property type="project" value="UniProtKB-KW"/>
</dbReference>
<evidence type="ECO:0000313" key="5">
    <source>
        <dbReference type="Proteomes" id="UP001165063"/>
    </source>
</evidence>
<dbReference type="SUPFAM" id="SSF51998">
    <property type="entry name" value="PFL-like glycyl radical enzymes"/>
    <property type="match status" value="1"/>
</dbReference>
<accession>A0A9W6Z6N6</accession>
<evidence type="ECO:0000256" key="2">
    <source>
        <dbReference type="ARBA" id="ARBA00023116"/>
    </source>
</evidence>
<dbReference type="PRINTS" id="PR01183">
    <property type="entry name" value="RIBORDTASEM1"/>
</dbReference>
<dbReference type="Pfam" id="PF02867">
    <property type="entry name" value="Ribonuc_red_lgC"/>
    <property type="match status" value="1"/>
</dbReference>
<comment type="caution">
    <text evidence="4">The sequence shown here is derived from an EMBL/GenBank/DDBJ whole genome shotgun (WGS) entry which is preliminary data.</text>
</comment>
<evidence type="ECO:0000256" key="1">
    <source>
        <dbReference type="ARBA" id="ARBA00010406"/>
    </source>
</evidence>